<dbReference type="AlphaFoldDB" id="A0A4R5UR75"/>
<evidence type="ECO:0000313" key="5">
    <source>
        <dbReference type="EMBL" id="TDK41431.1"/>
    </source>
</evidence>
<feature type="region of interest" description="Disordered" evidence="2">
    <location>
        <begin position="244"/>
        <end position="274"/>
    </location>
</feature>
<keyword evidence="6" id="KW-1185">Reference proteome</keyword>
<dbReference type="PANTHER" id="PTHR35152:SF1">
    <property type="entry name" value="DOMAIN SIGNALLING PROTEIN, PUTATIVE (AFU_ORTHOLOGUE AFUA_5G11310)-RELATED"/>
    <property type="match status" value="1"/>
</dbReference>
<evidence type="ECO:0000256" key="1">
    <source>
        <dbReference type="PROSITE-ProRule" id="PRU00244"/>
    </source>
</evidence>
<keyword evidence="1" id="KW-0472">Membrane</keyword>
<feature type="transmembrane region" description="Helical" evidence="1">
    <location>
        <begin position="12"/>
        <end position="30"/>
    </location>
</feature>
<feature type="transmembrane region" description="Helical" evidence="1">
    <location>
        <begin position="136"/>
        <end position="160"/>
    </location>
</feature>
<dbReference type="PANTHER" id="PTHR35152">
    <property type="entry name" value="DOMAIN SIGNALLING PROTEIN, PUTATIVE (AFU_ORTHOLOGUE AFUA_5G11310)-RELATED"/>
    <property type="match status" value="1"/>
</dbReference>
<dbReference type="Gene3D" id="2.40.50.1020">
    <property type="entry name" value="LytTr DNA-binding domain"/>
    <property type="match status" value="1"/>
</dbReference>
<dbReference type="InterPro" id="IPR012073">
    <property type="entry name" value="LytTR_MHYT"/>
</dbReference>
<keyword evidence="1" id="KW-0812">Transmembrane</keyword>
<dbReference type="GO" id="GO:0003677">
    <property type="term" value="F:DNA binding"/>
    <property type="evidence" value="ECO:0007669"/>
    <property type="project" value="InterPro"/>
</dbReference>
<dbReference type="SMART" id="SM00850">
    <property type="entry name" value="LytTR"/>
    <property type="match status" value="1"/>
</dbReference>
<dbReference type="PROSITE" id="PS50930">
    <property type="entry name" value="HTH_LYTTR"/>
    <property type="match status" value="1"/>
</dbReference>
<feature type="transmembrane region" description="Helical" evidence="1">
    <location>
        <begin position="167"/>
        <end position="188"/>
    </location>
</feature>
<dbReference type="InterPro" id="IPR007492">
    <property type="entry name" value="LytTR_DNA-bd_dom"/>
</dbReference>
<dbReference type="Pfam" id="PF04397">
    <property type="entry name" value="LytTR"/>
    <property type="match status" value="1"/>
</dbReference>
<dbReference type="GO" id="GO:0016020">
    <property type="term" value="C:membrane"/>
    <property type="evidence" value="ECO:0007669"/>
    <property type="project" value="UniProtKB-UniRule"/>
</dbReference>
<accession>A0A4R5UR75</accession>
<gene>
    <name evidence="5" type="ORF">E1832_20740</name>
</gene>
<feature type="transmembrane region" description="Helical" evidence="1">
    <location>
        <begin position="42"/>
        <end position="66"/>
    </location>
</feature>
<name>A0A4R5UR75_9RHOB</name>
<evidence type="ECO:0000256" key="2">
    <source>
        <dbReference type="SAM" id="MobiDB-lite"/>
    </source>
</evidence>
<reference evidence="5 6" key="1">
    <citation type="submission" date="2019-03" db="EMBL/GenBank/DDBJ databases">
        <title>Ruegeria lutea sp. nov., a novel strain, isolated from marine sediment, the Masan Bay, South Korea.</title>
        <authorList>
            <person name="Kim J."/>
            <person name="Kim D.-Y."/>
            <person name="Lee S.-S."/>
        </authorList>
    </citation>
    <scope>NUCLEOTIDE SEQUENCE [LARGE SCALE GENOMIC DNA]</scope>
    <source>
        <strain evidence="5 6">318-1</strain>
    </source>
</reference>
<evidence type="ECO:0000259" key="3">
    <source>
        <dbReference type="PROSITE" id="PS50924"/>
    </source>
</evidence>
<comment type="caution">
    <text evidence="5">The sequence shown here is derived from an EMBL/GenBank/DDBJ whole genome shotgun (WGS) entry which is preliminary data.</text>
</comment>
<keyword evidence="1" id="KW-1133">Transmembrane helix</keyword>
<protein>
    <submittedName>
        <fullName evidence="5">Carbon monoxide dehydrogenase</fullName>
    </submittedName>
</protein>
<dbReference type="Proteomes" id="UP000295301">
    <property type="component" value="Unassembled WGS sequence"/>
</dbReference>
<dbReference type="PROSITE" id="PS50924">
    <property type="entry name" value="MHYT"/>
    <property type="match status" value="1"/>
</dbReference>
<feature type="domain" description="HTH LytTR-type" evidence="4">
    <location>
        <begin position="277"/>
        <end position="383"/>
    </location>
</feature>
<dbReference type="PIRSF" id="PIRSF036615">
    <property type="entry name" value="MHYT_LytTR"/>
    <property type="match status" value="1"/>
</dbReference>
<dbReference type="EMBL" id="SMUV01000074">
    <property type="protein sequence ID" value="TDK41431.1"/>
    <property type="molecule type" value="Genomic_DNA"/>
</dbReference>
<organism evidence="5 6">
    <name type="scientific">Antarcticimicrobium luteum</name>
    <dbReference type="NCBI Taxonomy" id="2547397"/>
    <lineage>
        <taxon>Bacteria</taxon>
        <taxon>Pseudomonadati</taxon>
        <taxon>Pseudomonadota</taxon>
        <taxon>Alphaproteobacteria</taxon>
        <taxon>Rhodobacterales</taxon>
        <taxon>Paracoccaceae</taxon>
        <taxon>Antarcticimicrobium</taxon>
    </lineage>
</organism>
<dbReference type="Pfam" id="PF03707">
    <property type="entry name" value="MHYT"/>
    <property type="match status" value="2"/>
</dbReference>
<dbReference type="InterPro" id="IPR005330">
    <property type="entry name" value="MHYT_dom"/>
</dbReference>
<evidence type="ECO:0000259" key="4">
    <source>
        <dbReference type="PROSITE" id="PS50930"/>
    </source>
</evidence>
<dbReference type="OrthoDB" id="9781059at2"/>
<sequence length="383" mass="40369">MLEFTHNPWMVAASFAVALFAGFSGLSLLRGASRLPVVQRKFLVAVAAIVLGGGIWSMHFVAMLGLQLPTLFFYDGLITLMSALVAILMVGLALLVLHFGRRTPISITAAGSIMGAGIAAMHYIGMLGMELCGPVFRPLGVVVALAAALALSNLAVWVAYGSRTRGNILLGTLCFAAAVVSMHFIAMAGTQFYRADVASTAGPVLSNAVLAMLVTVSSFVISGVSLLSGVSFFGSAAVTDTAMNTPGDAPGPDVAAAGSSADPAGPPKETRSTALPVPYERDGNTRFAESSKIAAVRAEGHYTVLYTGKDKYLCPWSISEAYSRLGPYRFIRVHRSYLINPAYVSEFRRTKDTGVCFFKNTESLAKAPVSRSRLADVRAALGI</sequence>
<feature type="domain" description="MHYT" evidence="3">
    <location>
        <begin position="6"/>
        <end position="193"/>
    </location>
</feature>
<evidence type="ECO:0000313" key="6">
    <source>
        <dbReference type="Proteomes" id="UP000295301"/>
    </source>
</evidence>
<feature type="transmembrane region" description="Helical" evidence="1">
    <location>
        <begin position="72"/>
        <end position="97"/>
    </location>
</feature>
<feature type="transmembrane region" description="Helical" evidence="1">
    <location>
        <begin position="104"/>
        <end position="124"/>
    </location>
</feature>
<feature type="compositionally biased region" description="Low complexity" evidence="2">
    <location>
        <begin position="246"/>
        <end position="263"/>
    </location>
</feature>
<proteinExistence type="predicted"/>
<feature type="transmembrane region" description="Helical" evidence="1">
    <location>
        <begin position="208"/>
        <end position="233"/>
    </location>
</feature>